<evidence type="ECO:0000256" key="2">
    <source>
        <dbReference type="ARBA" id="ARBA00023125"/>
    </source>
</evidence>
<keyword evidence="6" id="KW-1185">Reference proteome</keyword>
<evidence type="ECO:0000313" key="6">
    <source>
        <dbReference type="Proteomes" id="UP000190188"/>
    </source>
</evidence>
<dbReference type="EMBL" id="MSZX01000006">
    <property type="protein sequence ID" value="OPA76795.1"/>
    <property type="molecule type" value="Genomic_DNA"/>
</dbReference>
<dbReference type="PANTHER" id="PTHR30363:SF44">
    <property type="entry name" value="AGA OPERON TRANSCRIPTIONAL REPRESSOR-RELATED"/>
    <property type="match status" value="1"/>
</dbReference>
<dbReference type="GO" id="GO:0003700">
    <property type="term" value="F:DNA-binding transcription factor activity"/>
    <property type="evidence" value="ECO:0007669"/>
    <property type="project" value="InterPro"/>
</dbReference>
<dbReference type="Pfam" id="PF00455">
    <property type="entry name" value="DeoRC"/>
    <property type="match status" value="1"/>
</dbReference>
<dbReference type="SUPFAM" id="SSF46785">
    <property type="entry name" value="Winged helix' DNA-binding domain"/>
    <property type="match status" value="1"/>
</dbReference>
<dbReference type="Pfam" id="PF08220">
    <property type="entry name" value="HTH_DeoR"/>
    <property type="match status" value="1"/>
</dbReference>
<proteinExistence type="predicted"/>
<name>A0A1T2XAD3_9BACL</name>
<dbReference type="InterPro" id="IPR036388">
    <property type="entry name" value="WH-like_DNA-bd_sf"/>
</dbReference>
<keyword evidence="1" id="KW-0805">Transcription regulation</keyword>
<evidence type="ECO:0000256" key="3">
    <source>
        <dbReference type="ARBA" id="ARBA00023163"/>
    </source>
</evidence>
<dbReference type="OrthoDB" id="9797223at2"/>
<dbReference type="PRINTS" id="PR00037">
    <property type="entry name" value="HTHLACR"/>
</dbReference>
<dbReference type="CDD" id="cd00090">
    <property type="entry name" value="HTH_ARSR"/>
    <property type="match status" value="1"/>
</dbReference>
<feature type="domain" description="HTH deoR-type" evidence="4">
    <location>
        <begin position="3"/>
        <end position="58"/>
    </location>
</feature>
<evidence type="ECO:0000256" key="1">
    <source>
        <dbReference type="ARBA" id="ARBA00023015"/>
    </source>
</evidence>
<accession>A0A1T2XAD3</accession>
<reference evidence="5 6" key="1">
    <citation type="submission" date="2017-01" db="EMBL/GenBank/DDBJ databases">
        <title>Genome analysis of Paenibacillus selenitrireducens ES3-24.</title>
        <authorList>
            <person name="Xu D."/>
            <person name="Yao R."/>
            <person name="Zheng S."/>
        </authorList>
    </citation>
    <scope>NUCLEOTIDE SEQUENCE [LARGE SCALE GENOMIC DNA]</scope>
    <source>
        <strain evidence="5 6">ES3-24</strain>
    </source>
</reference>
<dbReference type="Gene3D" id="1.10.10.10">
    <property type="entry name" value="Winged helix-like DNA-binding domain superfamily/Winged helix DNA-binding domain"/>
    <property type="match status" value="1"/>
</dbReference>
<sequence length="251" mass="28248">MNSIRRHEKIMEVLLSKREVTVNDLSEQLQVTGKTIREDLSKLEEQGLLLRVHGGAILKHPDQLGMLSVKEPHTQHLEDKTSIAARAMKYIAPDDIIALDGGSTTLEMARLLDNQPYTVITNDLYIINTLSAKDQIRLVVPGGYRVRNMLVGVEAIEYIRKLNVQKTFISATGVHLEHGLSVYTGDFIEMKRAMIEIAQHVYAVADHSKFDRTALRTVAPLDELDGIITDGKLPREVYERYTNVGVFIDQS</sequence>
<dbReference type="Proteomes" id="UP000190188">
    <property type="component" value="Unassembled WGS sequence"/>
</dbReference>
<dbReference type="RefSeq" id="WP_078499811.1">
    <property type="nucleotide sequence ID" value="NZ_MSZX01000006.1"/>
</dbReference>
<dbReference type="PANTHER" id="PTHR30363">
    <property type="entry name" value="HTH-TYPE TRANSCRIPTIONAL REGULATOR SRLR-RELATED"/>
    <property type="match status" value="1"/>
</dbReference>
<comment type="caution">
    <text evidence="5">The sequence shown here is derived from an EMBL/GenBank/DDBJ whole genome shotgun (WGS) entry which is preliminary data.</text>
</comment>
<dbReference type="Gene3D" id="3.40.50.1360">
    <property type="match status" value="1"/>
</dbReference>
<dbReference type="GO" id="GO:0003677">
    <property type="term" value="F:DNA binding"/>
    <property type="evidence" value="ECO:0007669"/>
    <property type="project" value="UniProtKB-KW"/>
</dbReference>
<organism evidence="5 6">
    <name type="scientific">Paenibacillus selenitireducens</name>
    <dbReference type="NCBI Taxonomy" id="1324314"/>
    <lineage>
        <taxon>Bacteria</taxon>
        <taxon>Bacillati</taxon>
        <taxon>Bacillota</taxon>
        <taxon>Bacilli</taxon>
        <taxon>Bacillales</taxon>
        <taxon>Paenibacillaceae</taxon>
        <taxon>Paenibacillus</taxon>
    </lineage>
</organism>
<dbReference type="InterPro" id="IPR050313">
    <property type="entry name" value="Carb_Metab_HTH_regulators"/>
</dbReference>
<dbReference type="AlphaFoldDB" id="A0A1T2XAD3"/>
<evidence type="ECO:0000259" key="4">
    <source>
        <dbReference type="PROSITE" id="PS51000"/>
    </source>
</evidence>
<dbReference type="InterPro" id="IPR001034">
    <property type="entry name" value="DeoR_HTH"/>
</dbReference>
<dbReference type="PROSITE" id="PS51000">
    <property type="entry name" value="HTH_DEOR_2"/>
    <property type="match status" value="1"/>
</dbReference>
<dbReference type="InterPro" id="IPR036390">
    <property type="entry name" value="WH_DNA-bd_sf"/>
</dbReference>
<dbReference type="InterPro" id="IPR037171">
    <property type="entry name" value="NagB/RpiA_transferase-like"/>
</dbReference>
<gene>
    <name evidence="5" type="ORF">BVG16_16655</name>
</gene>
<protein>
    <submittedName>
        <fullName evidence="5">DeoR family transcriptional regulator</fullName>
    </submittedName>
</protein>
<keyword evidence="3" id="KW-0804">Transcription</keyword>
<dbReference type="InterPro" id="IPR014036">
    <property type="entry name" value="DeoR-like_C"/>
</dbReference>
<dbReference type="InterPro" id="IPR011991">
    <property type="entry name" value="ArsR-like_HTH"/>
</dbReference>
<dbReference type="SMART" id="SM01134">
    <property type="entry name" value="DeoRC"/>
    <property type="match status" value="1"/>
</dbReference>
<dbReference type="SMART" id="SM00420">
    <property type="entry name" value="HTH_DEOR"/>
    <property type="match status" value="1"/>
</dbReference>
<keyword evidence="2" id="KW-0238">DNA-binding</keyword>
<evidence type="ECO:0000313" key="5">
    <source>
        <dbReference type="EMBL" id="OPA76795.1"/>
    </source>
</evidence>
<dbReference type="STRING" id="1324314.BVG16_16655"/>
<dbReference type="SUPFAM" id="SSF100950">
    <property type="entry name" value="NagB/RpiA/CoA transferase-like"/>
    <property type="match status" value="1"/>
</dbReference>